<dbReference type="SUPFAM" id="SSF52540">
    <property type="entry name" value="P-loop containing nucleoside triphosphate hydrolases"/>
    <property type="match status" value="1"/>
</dbReference>
<feature type="coiled-coil region" evidence="1">
    <location>
        <begin position="191"/>
        <end position="261"/>
    </location>
</feature>
<sequence length="645" mass="71129">MATHLRFLALTVTTATAETTYRFDQPATVISGPSGAGKSSLLMLLKHAIGGTAVLTPAVRDHVHSVLASVVVGEQHMILKRTISGDRSDRVDILDPETMALQHTLGTRAEEGQRSLSDVLLDALCFPREKIPTTRNGKATTLNLTFTHLFRYVYLEARELDRQVVGHLDNHFKKQRKVLFELMFGLTTSTVMELERQVNQLTTDLRKAEAEEENVGAFLTATDPRTDDELRTELSGLRDMLQNAETTLRTLRTEISETSAADAVLRGDLRAAVQAATAATQEMLAARELVEARESVVAQVELDLRRLERSATAIDQLSPFHFVVCPRCAQRLDARTVPEDHCAVCLQADPAEEDVDPAAVREARSALEQQLQDARELMQADAEVLRRARDRSSDAEFLATNLRRQLDAQTRDVVAPRFDAISDASARVAALNGGIDAVLHLRDSWARVRAIAQAAKDITALRKAANAELKVRKAESDARRSLVTDLSSRFTTTLRELNLPWEQSAVIDPKTYLPVVDNTPFESLQASGGALQAGVNIAYHLALLECGLTHPDILVPSILLIDSPRKALGSNRDDQERGRRIYSRFKALTDAYGQRLQLIIADNDTAPLPDDAFSTIELDYTHPMVPGVAHPGPNHTTRTEDGYQA</sequence>
<dbReference type="EMBL" id="CP108036">
    <property type="protein sequence ID" value="WUN84002.1"/>
    <property type="molecule type" value="Genomic_DNA"/>
</dbReference>
<dbReference type="InterPro" id="IPR027417">
    <property type="entry name" value="P-loop_NTPase"/>
</dbReference>
<keyword evidence="1" id="KW-0175">Coiled coil</keyword>
<gene>
    <name evidence="3" type="ORF">OHA91_00030</name>
    <name evidence="4" type="ORF">OHA91_39225</name>
</gene>
<evidence type="ECO:0000313" key="4">
    <source>
        <dbReference type="EMBL" id="WUN84002.1"/>
    </source>
</evidence>
<protein>
    <recommendedName>
        <fullName evidence="6">Rad50/SbcC-type AAA domain-containing protein</fullName>
    </recommendedName>
</protein>
<proteinExistence type="predicted"/>
<reference evidence="3" key="1">
    <citation type="submission" date="2022-10" db="EMBL/GenBank/DDBJ databases">
        <title>The complete genomes of actinobacterial strains from the NBC collection.</title>
        <authorList>
            <person name="Joergensen T.S."/>
            <person name="Alvarez Arevalo M."/>
            <person name="Sterndorff E.B."/>
            <person name="Faurdal D."/>
            <person name="Vuksanovic O."/>
            <person name="Mourched A.-S."/>
            <person name="Charusanti P."/>
            <person name="Shaw S."/>
            <person name="Blin K."/>
            <person name="Weber T."/>
        </authorList>
    </citation>
    <scope>NUCLEOTIDE SEQUENCE</scope>
    <source>
        <strain evidence="3">NBC_00303</strain>
    </source>
</reference>
<organism evidence="3 5">
    <name type="scientific">Streptomyces erythrochromogenes</name>
    <dbReference type="NCBI Taxonomy" id="285574"/>
    <lineage>
        <taxon>Bacteria</taxon>
        <taxon>Bacillati</taxon>
        <taxon>Actinomycetota</taxon>
        <taxon>Actinomycetes</taxon>
        <taxon>Kitasatosporales</taxon>
        <taxon>Streptomycetaceae</taxon>
        <taxon>Streptomyces</taxon>
    </lineage>
</organism>
<evidence type="ECO:0000313" key="5">
    <source>
        <dbReference type="Proteomes" id="UP001432312"/>
    </source>
</evidence>
<dbReference type="EMBL" id="CP108036">
    <property type="protein sequence ID" value="WUN77031.1"/>
    <property type="molecule type" value="Genomic_DNA"/>
</dbReference>
<name>A0ABZ1Q2Z8_9ACTN</name>
<feature type="region of interest" description="Disordered" evidence="2">
    <location>
        <begin position="624"/>
        <end position="645"/>
    </location>
</feature>
<evidence type="ECO:0000256" key="2">
    <source>
        <dbReference type="SAM" id="MobiDB-lite"/>
    </source>
</evidence>
<evidence type="ECO:0008006" key="6">
    <source>
        <dbReference type="Google" id="ProtNLM"/>
    </source>
</evidence>
<feature type="coiled-coil region" evidence="1">
    <location>
        <begin position="360"/>
        <end position="388"/>
    </location>
</feature>
<evidence type="ECO:0000256" key="1">
    <source>
        <dbReference type="SAM" id="Coils"/>
    </source>
</evidence>
<keyword evidence="5" id="KW-1185">Reference proteome</keyword>
<dbReference type="Gene3D" id="3.40.50.300">
    <property type="entry name" value="P-loop containing nucleotide triphosphate hydrolases"/>
    <property type="match status" value="1"/>
</dbReference>
<dbReference type="RefSeq" id="WP_328738209.1">
    <property type="nucleotide sequence ID" value="NZ_CP108036.1"/>
</dbReference>
<evidence type="ECO:0000313" key="3">
    <source>
        <dbReference type="EMBL" id="WUN77031.1"/>
    </source>
</evidence>
<dbReference type="Proteomes" id="UP001432312">
    <property type="component" value="Chromosome"/>
</dbReference>
<dbReference type="GeneID" id="95502218"/>
<accession>A0ABZ1Q2Z8</accession>